<feature type="transmembrane region" description="Helical" evidence="9">
    <location>
        <begin position="174"/>
        <end position="193"/>
    </location>
</feature>
<evidence type="ECO:0000256" key="8">
    <source>
        <dbReference type="RuleBase" id="RU003732"/>
    </source>
</evidence>
<reference evidence="10" key="3">
    <citation type="submission" date="2025-09" db="UniProtKB">
        <authorList>
            <consortium name="Ensembl"/>
        </authorList>
    </citation>
    <scope>IDENTIFICATION</scope>
</reference>
<feature type="binding site" evidence="6">
    <location>
        <position position="13"/>
    </location>
    <ligand>
        <name>Na(+)</name>
        <dbReference type="ChEBI" id="CHEBI:29101"/>
        <label>1</label>
    </ligand>
</feature>
<keyword evidence="6" id="KW-0915">Sodium</keyword>
<dbReference type="GO" id="GO:0046872">
    <property type="term" value="F:metal ion binding"/>
    <property type="evidence" value="ECO:0007669"/>
    <property type="project" value="UniProtKB-KW"/>
</dbReference>
<keyword evidence="11" id="KW-1185">Reference proteome</keyword>
<feature type="transmembrane region" description="Helical" evidence="9">
    <location>
        <begin position="199"/>
        <end position="219"/>
    </location>
</feature>
<feature type="transmembrane region" description="Helical" evidence="9">
    <location>
        <begin position="321"/>
        <end position="344"/>
    </location>
</feature>
<dbReference type="GO" id="GO:0005332">
    <property type="term" value="F:gamma-aminobutyric acid:sodium:chloride symporter activity"/>
    <property type="evidence" value="ECO:0007669"/>
    <property type="project" value="TreeGrafter"/>
</dbReference>
<evidence type="ECO:0000313" key="10">
    <source>
        <dbReference type="Ensembl" id="ENSCSAVP00000005136.1"/>
    </source>
</evidence>
<feature type="binding site" evidence="6">
    <location>
        <position position="255"/>
    </location>
    <ligand>
        <name>Na(+)</name>
        <dbReference type="ChEBI" id="CHEBI:29101"/>
        <label>1</label>
    </ligand>
</feature>
<dbReference type="PANTHER" id="PTHR11616">
    <property type="entry name" value="SODIUM/CHLORIDE DEPENDENT TRANSPORTER"/>
    <property type="match status" value="1"/>
</dbReference>
<feature type="binding site" evidence="6">
    <location>
        <position position="346"/>
    </location>
    <ligand>
        <name>Na(+)</name>
        <dbReference type="ChEBI" id="CHEBI:29101"/>
        <label>1</label>
    </ligand>
</feature>
<feature type="binding site" evidence="6">
    <location>
        <position position="10"/>
    </location>
    <ligand>
        <name>Na(+)</name>
        <dbReference type="ChEBI" id="CHEBI:29101"/>
        <label>1</label>
    </ligand>
</feature>
<dbReference type="GO" id="GO:0042995">
    <property type="term" value="C:cell projection"/>
    <property type="evidence" value="ECO:0007669"/>
    <property type="project" value="TreeGrafter"/>
</dbReference>
<feature type="binding site" evidence="6">
    <location>
        <position position="342"/>
    </location>
    <ligand>
        <name>Na(+)</name>
        <dbReference type="ChEBI" id="CHEBI:29101"/>
        <label>1</label>
    </ligand>
</feature>
<keyword evidence="5 9" id="KW-0472">Membrane</keyword>
<sequence length="422" mass="47308">KIDFAFSIAGGFVGLGNVWRFPYLCYKNGGGAFLIPYVLFVVLGSLPVFFLEVTIGQYTNLGSALAMRMVPVMKGIGISLNMINYYINVYYAVILAWALRYFFASMASELPWSTCGNSWNTRNCFIFGALSNASDVINATNSSLRISSVREYWERGVLGKSAGIHEIGSIQWELLLCLLLTWVVLYFCIWKGIGWTSKVVYVTATLPLVMLLVLLVRGLTLDGARDGIAFYLRPDIARLSDVQVWLDAATQVFYSYALCKGMMITMGSYNNYHYNSYSGVSFVSGFAIFAILGFMAKEQGVDIKYVAESGPGLAFIAYPKALTLLPMPQFWGCLFFFMLFLLGLDSEGGIYVFNIFDNYAGTGWSMLFISLCECVVVAWIFGINRYWGIVCDMIGFIPRVPWFKWCWSVFTPLSTSVSPCFW</sequence>
<dbReference type="PANTHER" id="PTHR11616:SF289">
    <property type="entry name" value="TRANSPORTER"/>
    <property type="match status" value="1"/>
</dbReference>
<dbReference type="PRINTS" id="PR00176">
    <property type="entry name" value="NANEUSMPORT"/>
</dbReference>
<dbReference type="InterPro" id="IPR037272">
    <property type="entry name" value="SNS_sf"/>
</dbReference>
<evidence type="ECO:0000256" key="9">
    <source>
        <dbReference type="SAM" id="Phobius"/>
    </source>
</evidence>
<feature type="disulfide bond" evidence="7">
    <location>
        <begin position="115"/>
        <end position="124"/>
    </location>
</feature>
<reference evidence="11" key="1">
    <citation type="submission" date="2003-08" db="EMBL/GenBank/DDBJ databases">
        <authorList>
            <person name="Birren B."/>
            <person name="Nusbaum C."/>
            <person name="Abebe A."/>
            <person name="Abouelleil A."/>
            <person name="Adekoya E."/>
            <person name="Ait-zahra M."/>
            <person name="Allen N."/>
            <person name="Allen T."/>
            <person name="An P."/>
            <person name="Anderson M."/>
            <person name="Anderson S."/>
            <person name="Arachchi H."/>
            <person name="Armbruster J."/>
            <person name="Bachantsang P."/>
            <person name="Baldwin J."/>
            <person name="Barry A."/>
            <person name="Bayul T."/>
            <person name="Blitshsteyn B."/>
            <person name="Bloom T."/>
            <person name="Blye J."/>
            <person name="Boguslavskiy L."/>
            <person name="Borowsky M."/>
            <person name="Boukhgalter B."/>
            <person name="Brunache A."/>
            <person name="Butler J."/>
            <person name="Calixte N."/>
            <person name="Calvo S."/>
            <person name="Camarata J."/>
            <person name="Campo K."/>
            <person name="Chang J."/>
            <person name="Cheshatsang Y."/>
            <person name="Citroen M."/>
            <person name="Collymore A."/>
            <person name="Considine T."/>
            <person name="Cook A."/>
            <person name="Cooke P."/>
            <person name="Corum B."/>
            <person name="Cuomo C."/>
            <person name="David R."/>
            <person name="Dawoe T."/>
            <person name="Degray S."/>
            <person name="Dodge S."/>
            <person name="Dooley K."/>
            <person name="Dorje P."/>
            <person name="Dorjee K."/>
            <person name="Dorris L."/>
            <person name="Duffey N."/>
            <person name="Dupes A."/>
            <person name="Elkins T."/>
            <person name="Engels R."/>
            <person name="Erickson J."/>
            <person name="Farina A."/>
            <person name="Faro S."/>
            <person name="Ferreira P."/>
            <person name="Fischer H."/>
            <person name="Fitzgerald M."/>
            <person name="Foley K."/>
            <person name="Gage D."/>
            <person name="Galagan J."/>
            <person name="Gearin G."/>
            <person name="Gnerre S."/>
            <person name="Gnirke A."/>
            <person name="Goyette A."/>
            <person name="Graham J."/>
            <person name="Grandbois E."/>
            <person name="Gyaltsen K."/>
            <person name="Hafez N."/>
            <person name="Hagopian D."/>
            <person name="Hagos B."/>
            <person name="Hall J."/>
            <person name="Hatcher B."/>
            <person name="Heller A."/>
            <person name="Higgins H."/>
            <person name="Honan T."/>
            <person name="Horn A."/>
            <person name="Houde N."/>
            <person name="Hughes L."/>
            <person name="Hulme W."/>
            <person name="Husby E."/>
            <person name="Iliev I."/>
            <person name="Jaffe D."/>
            <person name="Jones C."/>
            <person name="Kamal M."/>
            <person name="Kamat A."/>
            <person name="Kamvysselis M."/>
            <person name="Karlsson E."/>
            <person name="Kells C."/>
            <person name="Kieu A."/>
            <person name="Kisner P."/>
            <person name="Kodira C."/>
            <person name="Kulbokas E."/>
            <person name="Labutti K."/>
            <person name="Lama D."/>
            <person name="Landers T."/>
            <person name="Leger J."/>
            <person name="Levine S."/>
            <person name="Lewis D."/>
            <person name="Lewis T."/>
            <person name="Lindblad-toh K."/>
            <person name="Liu X."/>
            <person name="Lokyitsang T."/>
            <person name="Lokyitsang Y."/>
            <person name="Lucien O."/>
            <person name="Lui A."/>
            <person name="Ma L.J."/>
            <person name="Mabbitt R."/>
            <person name="Macdonald J."/>
            <person name="Maclean C."/>
            <person name="Major J."/>
            <person name="Manning J."/>
            <person name="Marabella R."/>
            <person name="Maru K."/>
            <person name="Matthews C."/>
            <person name="Mauceli E."/>
            <person name="Mccarthy M."/>
            <person name="Mcdonough S."/>
            <person name="Mcghee T."/>
            <person name="Meldrim J."/>
            <person name="Meneus L."/>
            <person name="Mesirov J."/>
            <person name="Mihalev A."/>
            <person name="Mihova T."/>
            <person name="Mikkelsen T."/>
            <person name="Mlenga V."/>
            <person name="Moru K."/>
            <person name="Mozes J."/>
            <person name="Mulrain L."/>
            <person name="Munson G."/>
            <person name="Naylor J."/>
            <person name="Newes C."/>
            <person name="Nguyen C."/>
            <person name="Nguyen N."/>
            <person name="Nguyen T."/>
            <person name="Nicol R."/>
            <person name="Nielsen C."/>
            <person name="Nizzari M."/>
            <person name="Norbu C."/>
            <person name="Norbu N."/>
            <person name="O'donnell P."/>
            <person name="Okoawo O."/>
            <person name="O'leary S."/>
            <person name="Omotosho B."/>
            <person name="O'neill K."/>
            <person name="Osman S."/>
            <person name="Parker S."/>
            <person name="Perrin D."/>
            <person name="Phunkhang P."/>
            <person name="Piqani B."/>
            <person name="Purcell S."/>
            <person name="Rachupka T."/>
            <person name="Ramasamy U."/>
            <person name="Rameau R."/>
            <person name="Ray V."/>
            <person name="Raymond C."/>
            <person name="Retta R."/>
            <person name="Richardson S."/>
            <person name="Rise C."/>
            <person name="Rodriguez J."/>
            <person name="Rogers J."/>
            <person name="Rogov P."/>
            <person name="Rutman M."/>
            <person name="Schupbach R."/>
            <person name="Seaman C."/>
            <person name="Settipalli S."/>
            <person name="Sharpe T."/>
            <person name="Sheridan J."/>
            <person name="Sherpa N."/>
            <person name="Shi J."/>
            <person name="Smirnov S."/>
            <person name="Smith C."/>
            <person name="Sougnez C."/>
            <person name="Spencer B."/>
            <person name="Stalker J."/>
            <person name="Stange-thomann N."/>
            <person name="Stavropoulos S."/>
            <person name="Stetson K."/>
            <person name="Stone C."/>
            <person name="Stone S."/>
            <person name="Stubbs M."/>
            <person name="Talamas J."/>
            <person name="Tchuinga P."/>
            <person name="Tenzing P."/>
            <person name="Tesfaye S."/>
            <person name="Theodore J."/>
            <person name="Thoulutsang Y."/>
            <person name="Topham K."/>
            <person name="Towey S."/>
            <person name="Tsamla T."/>
            <person name="Tsomo N."/>
            <person name="Vallee D."/>
            <person name="Vassiliev H."/>
            <person name="Venkataraman V."/>
            <person name="Vinson J."/>
            <person name="Vo A."/>
            <person name="Wade C."/>
            <person name="Wang S."/>
            <person name="Wangchuk T."/>
            <person name="Wangdi T."/>
            <person name="Whittaker C."/>
            <person name="Wilkinson J."/>
            <person name="Wu Y."/>
            <person name="Wyman D."/>
            <person name="Yadav S."/>
            <person name="Yang S."/>
            <person name="Yang X."/>
            <person name="Yeager S."/>
            <person name="Yee E."/>
            <person name="Young G."/>
            <person name="Zainoun J."/>
            <person name="Zembeck L."/>
            <person name="Zimmer A."/>
            <person name="Zody M."/>
            <person name="Lander E."/>
        </authorList>
    </citation>
    <scope>NUCLEOTIDE SEQUENCE [LARGE SCALE GENOMIC DNA]</scope>
</reference>
<dbReference type="GeneTree" id="ENSGT00940000154583"/>
<keyword evidence="6" id="KW-0479">Metal-binding</keyword>
<dbReference type="HOGENOM" id="CLU_006855_9_3_1"/>
<evidence type="ECO:0000256" key="5">
    <source>
        <dbReference type="ARBA" id="ARBA00023136"/>
    </source>
</evidence>
<evidence type="ECO:0000256" key="4">
    <source>
        <dbReference type="ARBA" id="ARBA00022989"/>
    </source>
</evidence>
<dbReference type="GO" id="GO:0005886">
    <property type="term" value="C:plasma membrane"/>
    <property type="evidence" value="ECO:0007669"/>
    <property type="project" value="TreeGrafter"/>
</dbReference>
<proteinExistence type="inferred from homology"/>
<comment type="similarity">
    <text evidence="8">Belongs to the sodium:neurotransmitter symporter (SNF) (TC 2.A.22) family.</text>
</comment>
<evidence type="ECO:0000256" key="1">
    <source>
        <dbReference type="ARBA" id="ARBA00004141"/>
    </source>
</evidence>
<dbReference type="PROSITE" id="PS00610">
    <property type="entry name" value="NA_NEUROTRAN_SYMP_1"/>
    <property type="match status" value="1"/>
</dbReference>
<evidence type="ECO:0000256" key="6">
    <source>
        <dbReference type="PIRSR" id="PIRSR600175-1"/>
    </source>
</evidence>
<dbReference type="Pfam" id="PF00209">
    <property type="entry name" value="SNF"/>
    <property type="match status" value="2"/>
</dbReference>
<organism evidence="10 11">
    <name type="scientific">Ciona savignyi</name>
    <name type="common">Pacific transparent sea squirt</name>
    <dbReference type="NCBI Taxonomy" id="51511"/>
    <lineage>
        <taxon>Eukaryota</taxon>
        <taxon>Metazoa</taxon>
        <taxon>Chordata</taxon>
        <taxon>Tunicata</taxon>
        <taxon>Ascidiacea</taxon>
        <taxon>Phlebobranchia</taxon>
        <taxon>Cionidae</taxon>
        <taxon>Ciona</taxon>
    </lineage>
</organism>
<feature type="binding site" evidence="6">
    <location>
        <position position="17"/>
    </location>
    <ligand>
        <name>Na(+)</name>
        <dbReference type="ChEBI" id="CHEBI:29101"/>
        <label>1</label>
    </ligand>
</feature>
<feature type="transmembrane region" description="Helical" evidence="9">
    <location>
        <begin position="364"/>
        <end position="383"/>
    </location>
</feature>
<keyword evidence="3 8" id="KW-0812">Transmembrane</keyword>
<keyword evidence="4 9" id="KW-1133">Transmembrane helix</keyword>
<feature type="transmembrane region" description="Helical" evidence="9">
    <location>
        <begin position="83"/>
        <end position="103"/>
    </location>
</feature>
<dbReference type="AlphaFoldDB" id="H2YII7"/>
<name>H2YII7_CIOSA</name>
<dbReference type="InterPro" id="IPR000175">
    <property type="entry name" value="Na/ntran_symport"/>
</dbReference>
<keyword evidence="2 8" id="KW-0813">Transport</keyword>
<feature type="transmembrane region" description="Helical" evidence="9">
    <location>
        <begin position="30"/>
        <end position="51"/>
    </location>
</feature>
<protein>
    <recommendedName>
        <fullName evidence="8">Transporter</fullName>
    </recommendedName>
</protein>
<evidence type="ECO:0000313" key="11">
    <source>
        <dbReference type="Proteomes" id="UP000007875"/>
    </source>
</evidence>
<dbReference type="Ensembl" id="ENSCSAVT00000005207.1">
    <property type="protein sequence ID" value="ENSCSAVP00000005136.1"/>
    <property type="gene ID" value="ENSCSAVG00000003065.1"/>
</dbReference>
<evidence type="ECO:0000256" key="3">
    <source>
        <dbReference type="ARBA" id="ARBA00022692"/>
    </source>
</evidence>
<dbReference type="Proteomes" id="UP000007875">
    <property type="component" value="Unassembled WGS sequence"/>
</dbReference>
<accession>H2YII7</accession>
<keyword evidence="7" id="KW-1015">Disulfide bond</keyword>
<feature type="binding site" evidence="6">
    <location>
        <position position="345"/>
    </location>
    <ligand>
        <name>Na(+)</name>
        <dbReference type="ChEBI" id="CHEBI:29101"/>
        <label>1</label>
    </ligand>
</feature>
<feature type="transmembrane region" description="Helical" evidence="9">
    <location>
        <begin position="277"/>
        <end position="296"/>
    </location>
</feature>
<reference evidence="10" key="2">
    <citation type="submission" date="2025-08" db="UniProtKB">
        <authorList>
            <consortium name="Ensembl"/>
        </authorList>
    </citation>
    <scope>IDENTIFICATION</scope>
</reference>
<evidence type="ECO:0000256" key="7">
    <source>
        <dbReference type="PIRSR" id="PIRSR600175-2"/>
    </source>
</evidence>
<comment type="subcellular location">
    <subcellularLocation>
        <location evidence="1">Membrane</location>
        <topology evidence="1">Multi-pass membrane protein</topology>
    </subcellularLocation>
</comment>
<dbReference type="PROSITE" id="PS50267">
    <property type="entry name" value="NA_NEUROTRAN_SYMP_3"/>
    <property type="match status" value="1"/>
</dbReference>
<keyword evidence="8" id="KW-0769">Symport</keyword>
<evidence type="ECO:0000256" key="2">
    <source>
        <dbReference type="ARBA" id="ARBA00022448"/>
    </source>
</evidence>
<dbReference type="SUPFAM" id="SSF161070">
    <property type="entry name" value="SNF-like"/>
    <property type="match status" value="1"/>
</dbReference>